<keyword evidence="1" id="KW-0472">Membrane</keyword>
<reference evidence="3" key="1">
    <citation type="submission" date="2015-03" db="EMBL/GenBank/DDBJ databases">
        <title>Luteipulveratus halotolerans sp. nov., a novel actinobacterium (Dermacoccaceae) from Sarawak, Malaysia.</title>
        <authorList>
            <person name="Juboi H."/>
            <person name="Basik A."/>
            <person name="Shamsul S.S."/>
            <person name="Arnold P."/>
            <person name="Schmitt E.K."/>
            <person name="Sanglier J.-J."/>
            <person name="Yeo T."/>
        </authorList>
    </citation>
    <scope>NUCLEOTIDE SEQUENCE [LARGE SCALE GENOMIC DNA]</scope>
    <source>
        <strain evidence="3">C296001</strain>
    </source>
</reference>
<keyword evidence="3" id="KW-1185">Reference proteome</keyword>
<feature type="transmembrane region" description="Helical" evidence="1">
    <location>
        <begin position="108"/>
        <end position="130"/>
    </location>
</feature>
<name>A0A0L6CFH6_9MICO</name>
<keyword evidence="1" id="KW-1133">Transmembrane helix</keyword>
<sequence>MSQIRNMGEIHGSVVGDGNVSGDRNVVGNGNYTVFGDQGPDLQPYFVKKRWLLPVTERGINFVAAIITIAAAFGGWKAVMQLWENLPFDGRASAAAETPFSGVDQQMLPIYVFFGLAAAWAFVMIVRRLIRSRTMCFSRVSLLPVAAGITDDAGRGRLALLRLGGRCQMQLGRGACGGKLRFYNKPTAWIDFTASDGTTKRKVTERTPVAECTRNPKKHCYAIDEADVD</sequence>
<proteinExistence type="predicted"/>
<gene>
    <name evidence="2" type="ORF">VV01_02680</name>
</gene>
<dbReference type="STRING" id="1631356.VV01_02680"/>
<evidence type="ECO:0000256" key="1">
    <source>
        <dbReference type="SAM" id="Phobius"/>
    </source>
</evidence>
<evidence type="ECO:0000313" key="2">
    <source>
        <dbReference type="EMBL" id="KNX36293.1"/>
    </source>
</evidence>
<comment type="caution">
    <text evidence="2">The sequence shown here is derived from an EMBL/GenBank/DDBJ whole genome shotgun (WGS) entry which is preliminary data.</text>
</comment>
<evidence type="ECO:0000313" key="3">
    <source>
        <dbReference type="Proteomes" id="UP000037397"/>
    </source>
</evidence>
<organism evidence="2 3">
    <name type="scientific">Luteipulveratus halotolerans</name>
    <dbReference type="NCBI Taxonomy" id="1631356"/>
    <lineage>
        <taxon>Bacteria</taxon>
        <taxon>Bacillati</taxon>
        <taxon>Actinomycetota</taxon>
        <taxon>Actinomycetes</taxon>
        <taxon>Micrococcales</taxon>
        <taxon>Dermacoccaceae</taxon>
        <taxon>Luteipulveratus</taxon>
    </lineage>
</organism>
<dbReference type="EMBL" id="LAIR01000002">
    <property type="protein sequence ID" value="KNX36293.1"/>
    <property type="molecule type" value="Genomic_DNA"/>
</dbReference>
<keyword evidence="1" id="KW-0812">Transmembrane</keyword>
<dbReference type="AlphaFoldDB" id="A0A0L6CFH6"/>
<feature type="transmembrane region" description="Helical" evidence="1">
    <location>
        <begin position="59"/>
        <end position="79"/>
    </location>
</feature>
<dbReference type="Proteomes" id="UP000037397">
    <property type="component" value="Unassembled WGS sequence"/>
</dbReference>
<accession>A0A0L6CFH6</accession>
<protein>
    <submittedName>
        <fullName evidence="2">Uncharacterized protein</fullName>
    </submittedName>
</protein>